<dbReference type="PANTHER" id="PTHR30456">
    <property type="entry name" value="PYRIDOXINE 5'-PHOSPHATE SYNTHASE"/>
    <property type="match status" value="1"/>
</dbReference>
<sequence length="78" mass="7763">GAALASAATVARRAQAAGLGVNAGHDLSQQNLPAFLKGVPDVLEVSIGHALIGEALYDGLEPTVRRYLAVIAAAAATA</sequence>
<dbReference type="Gene3D" id="3.20.20.70">
    <property type="entry name" value="Aldolase class I"/>
    <property type="match status" value="1"/>
</dbReference>
<dbReference type="GO" id="GO:0005829">
    <property type="term" value="C:cytosol"/>
    <property type="evidence" value="ECO:0007669"/>
    <property type="project" value="TreeGrafter"/>
</dbReference>
<dbReference type="OrthoDB" id="9806590at2"/>
<dbReference type="Pfam" id="PF03740">
    <property type="entry name" value="PdxJ"/>
    <property type="match status" value="1"/>
</dbReference>
<dbReference type="AlphaFoldDB" id="A0A5D8Z7I9"/>
<dbReference type="GO" id="GO:0008615">
    <property type="term" value="P:pyridoxine biosynthetic process"/>
    <property type="evidence" value="ECO:0007669"/>
    <property type="project" value="UniProtKB-KW"/>
</dbReference>
<accession>A0A5D8Z7I9</accession>
<feature type="non-terminal residue" evidence="4">
    <location>
        <position position="1"/>
    </location>
</feature>
<dbReference type="InterPro" id="IPR004569">
    <property type="entry name" value="PyrdxlP_synth_PdxJ"/>
</dbReference>
<evidence type="ECO:0000313" key="5">
    <source>
        <dbReference type="Proteomes" id="UP000323164"/>
    </source>
</evidence>
<evidence type="ECO:0000313" key="4">
    <source>
        <dbReference type="EMBL" id="TZF90895.1"/>
    </source>
</evidence>
<keyword evidence="3" id="KW-0664">Pyridoxine biosynthesis</keyword>
<dbReference type="RefSeq" id="WP_149351993.1">
    <property type="nucleotide sequence ID" value="NZ_VTRV01000023.1"/>
</dbReference>
<dbReference type="EMBL" id="VTRV01000023">
    <property type="protein sequence ID" value="TZF90895.1"/>
    <property type="molecule type" value="Genomic_DNA"/>
</dbReference>
<dbReference type="InterPro" id="IPR013785">
    <property type="entry name" value="Aldolase_TIM"/>
</dbReference>
<comment type="caution">
    <text evidence="4">The sequence shown here is derived from an EMBL/GenBank/DDBJ whole genome shotgun (WGS) entry which is preliminary data.</text>
</comment>
<dbReference type="Proteomes" id="UP000323164">
    <property type="component" value="Unassembled WGS sequence"/>
</dbReference>
<evidence type="ECO:0000256" key="3">
    <source>
        <dbReference type="ARBA" id="ARBA00023096"/>
    </source>
</evidence>
<keyword evidence="5" id="KW-1185">Reference proteome</keyword>
<proteinExistence type="predicted"/>
<dbReference type="SUPFAM" id="SSF63892">
    <property type="entry name" value="Pyridoxine 5'-phosphate synthase"/>
    <property type="match status" value="1"/>
</dbReference>
<evidence type="ECO:0000256" key="2">
    <source>
        <dbReference type="ARBA" id="ARBA00022679"/>
    </source>
</evidence>
<organism evidence="4 5">
    <name type="scientific">Cognatilysobacter lacus</name>
    <dbReference type="NCBI Taxonomy" id="1643323"/>
    <lineage>
        <taxon>Bacteria</taxon>
        <taxon>Pseudomonadati</taxon>
        <taxon>Pseudomonadota</taxon>
        <taxon>Gammaproteobacteria</taxon>
        <taxon>Lysobacterales</taxon>
        <taxon>Lysobacteraceae</taxon>
        <taxon>Cognatilysobacter</taxon>
    </lineage>
</organism>
<evidence type="ECO:0000256" key="1">
    <source>
        <dbReference type="ARBA" id="ARBA00022490"/>
    </source>
</evidence>
<gene>
    <name evidence="4" type="ORF">FW784_03590</name>
</gene>
<keyword evidence="1" id="KW-0963">Cytoplasm</keyword>
<dbReference type="InterPro" id="IPR036130">
    <property type="entry name" value="Pyridoxine-5'_phos_synth"/>
</dbReference>
<keyword evidence="2" id="KW-0808">Transferase</keyword>
<reference evidence="4 5" key="1">
    <citation type="submission" date="2019-08" db="EMBL/GenBank/DDBJ databases">
        <title>Draft genome sequence of Lysobacter sp. UKS-15.</title>
        <authorList>
            <person name="Im W.-T."/>
        </authorList>
    </citation>
    <scope>NUCLEOTIDE SEQUENCE [LARGE SCALE GENOMIC DNA]</scope>
    <source>
        <strain evidence="4 5">UKS-15</strain>
    </source>
</reference>
<dbReference type="GO" id="GO:0033856">
    <property type="term" value="F:pyridoxine 5'-phosphate synthase activity"/>
    <property type="evidence" value="ECO:0007669"/>
    <property type="project" value="InterPro"/>
</dbReference>
<protein>
    <submittedName>
        <fullName evidence="4">Pyridoxine 5'-phosphate synthase</fullName>
    </submittedName>
</protein>
<name>A0A5D8Z7I9_9GAMM</name>
<dbReference type="PANTHER" id="PTHR30456:SF0">
    <property type="entry name" value="PYRIDOXINE 5'-PHOSPHATE SYNTHASE"/>
    <property type="match status" value="1"/>
</dbReference>